<evidence type="ECO:0000259" key="3">
    <source>
        <dbReference type="Pfam" id="PF22898"/>
    </source>
</evidence>
<gene>
    <name evidence="7" type="ORF">g.30255</name>
    <name evidence="6" type="ORF">g.30256</name>
</gene>
<dbReference type="Gene3D" id="2.60.40.1120">
    <property type="entry name" value="Carboxypeptidase-like, regulatory domain"/>
    <property type="match status" value="1"/>
</dbReference>
<dbReference type="InterPro" id="IPR013784">
    <property type="entry name" value="Carb-bd-like_fold"/>
</dbReference>
<evidence type="ECO:0008006" key="8">
    <source>
        <dbReference type="Google" id="ProtNLM"/>
    </source>
</evidence>
<dbReference type="Pfam" id="PF22898">
    <property type="entry name" value="NOMO1-like_1st"/>
    <property type="match status" value="1"/>
</dbReference>
<feature type="signal peptide" evidence="2">
    <location>
        <begin position="1"/>
        <end position="20"/>
    </location>
</feature>
<dbReference type="SUPFAM" id="SSF49452">
    <property type="entry name" value="Starch-binding domain-like"/>
    <property type="match status" value="1"/>
</dbReference>
<feature type="domain" description="NOMO-like N-terminal beta-sandwich" evidence="3">
    <location>
        <begin position="28"/>
        <end position="111"/>
    </location>
</feature>
<reference evidence="7" key="1">
    <citation type="submission" date="2015-12" db="EMBL/GenBank/DDBJ databases">
        <title>De novo transcriptome assembly of four potential Pierce s Disease insect vectors from Arizona vineyards.</title>
        <authorList>
            <person name="Tassone E.E."/>
        </authorList>
    </citation>
    <scope>NUCLEOTIDE SEQUENCE</scope>
</reference>
<dbReference type="Pfam" id="PF23193">
    <property type="entry name" value="NOMO_3rd"/>
    <property type="match status" value="1"/>
</dbReference>
<evidence type="ECO:0000259" key="4">
    <source>
        <dbReference type="Pfam" id="PF22904"/>
    </source>
</evidence>
<sequence>MMFIQLIVTFILFLTKQVIGNEILGCNGFIKSPIELNFSAIEIKLLTKQGSLKDRTECAPNNGYFFLPVYDKGEYILRVSPPNGWVFEPAEVALNVDGVSDSCSQGKDIYFYFRGFSVIGKVVSIDNTIGPKGVRVQLWEEHKQALDSLKTFSTLSTDDGSFEFSSVMPGTYHVQASHSSWMFLKDQVIDFKVTNDSYIIPINSLIIAGYEVSGSVTSDKEPIKGVRFILFSKGKSVKVKGCDNFTLQNFNQAGLGLDDATLICHVASDEKGSFVFPCVPPGEYIIVPYYRAVEANYIKFDVHPQSLPISVSHNSLKIDTPFKVEGFSVSGRVLYSSEGEPYSGASVYLNDKSVTETRSD</sequence>
<dbReference type="InterPro" id="IPR055075">
    <property type="entry name" value="NOMO-like_N"/>
</dbReference>
<protein>
    <recommendedName>
        <fullName evidence="8">SD-repeat containing protein B domain-containing protein</fullName>
    </recommendedName>
</protein>
<dbReference type="AlphaFoldDB" id="A0A1B6E1X6"/>
<dbReference type="EMBL" id="GEDC01005401">
    <property type="protein sequence ID" value="JAS31897.1"/>
    <property type="molecule type" value="Transcribed_RNA"/>
</dbReference>
<dbReference type="GO" id="GO:0030246">
    <property type="term" value="F:carbohydrate binding"/>
    <property type="evidence" value="ECO:0007669"/>
    <property type="project" value="InterPro"/>
</dbReference>
<evidence type="ECO:0000259" key="5">
    <source>
        <dbReference type="Pfam" id="PF23193"/>
    </source>
</evidence>
<dbReference type="InterPro" id="IPR055074">
    <property type="entry name" value="NOMO1-3_2nd"/>
</dbReference>
<organism evidence="7">
    <name type="scientific">Clastoptera arizonana</name>
    <name type="common">Arizona spittle bug</name>
    <dbReference type="NCBI Taxonomy" id="38151"/>
    <lineage>
        <taxon>Eukaryota</taxon>
        <taxon>Metazoa</taxon>
        <taxon>Ecdysozoa</taxon>
        <taxon>Arthropoda</taxon>
        <taxon>Hexapoda</taxon>
        <taxon>Insecta</taxon>
        <taxon>Pterygota</taxon>
        <taxon>Neoptera</taxon>
        <taxon>Paraneoptera</taxon>
        <taxon>Hemiptera</taxon>
        <taxon>Auchenorrhyncha</taxon>
        <taxon>Cercopoidea</taxon>
        <taxon>Clastopteridae</taxon>
        <taxon>Clastoptera</taxon>
    </lineage>
</organism>
<dbReference type="EMBL" id="GEDC01011000">
    <property type="protein sequence ID" value="JAS26298.1"/>
    <property type="molecule type" value="Transcribed_RNA"/>
</dbReference>
<feature type="non-terminal residue" evidence="7">
    <location>
        <position position="360"/>
    </location>
</feature>
<feature type="domain" description="NOMO second beta-sandwich" evidence="4">
    <location>
        <begin position="113"/>
        <end position="207"/>
    </location>
</feature>
<keyword evidence="1 2" id="KW-0732">Signal</keyword>
<dbReference type="PANTHER" id="PTHR23303:SF14">
    <property type="entry name" value="BOS COMPLEX SUBUNIT NOMO1-RELATED"/>
    <property type="match status" value="1"/>
</dbReference>
<dbReference type="InterPro" id="IPR056189">
    <property type="entry name" value="NOMO_3rd"/>
</dbReference>
<dbReference type="SUPFAM" id="SSF49478">
    <property type="entry name" value="Cna protein B-type domain"/>
    <property type="match status" value="1"/>
</dbReference>
<dbReference type="InterPro" id="IPR051417">
    <property type="entry name" value="SDr/BOS_complex"/>
</dbReference>
<feature type="domain" description="NOMO third transthyretin-like" evidence="5">
    <location>
        <begin position="212"/>
        <end position="323"/>
    </location>
</feature>
<name>A0A1B6E1X6_9HEMI</name>
<evidence type="ECO:0000313" key="6">
    <source>
        <dbReference type="EMBL" id="JAS26298.1"/>
    </source>
</evidence>
<dbReference type="Pfam" id="PF22904">
    <property type="entry name" value="NOMO1-like_2nd"/>
    <property type="match status" value="1"/>
</dbReference>
<feature type="chain" id="PRO_5008581855" description="SD-repeat containing protein B domain-containing protein" evidence="2">
    <location>
        <begin position="21"/>
        <end position="360"/>
    </location>
</feature>
<evidence type="ECO:0000313" key="7">
    <source>
        <dbReference type="EMBL" id="JAS31897.1"/>
    </source>
</evidence>
<accession>A0A1B6E1X6</accession>
<dbReference type="GO" id="GO:0005789">
    <property type="term" value="C:endoplasmic reticulum membrane"/>
    <property type="evidence" value="ECO:0007669"/>
    <property type="project" value="TreeGrafter"/>
</dbReference>
<evidence type="ECO:0000256" key="1">
    <source>
        <dbReference type="ARBA" id="ARBA00022729"/>
    </source>
</evidence>
<proteinExistence type="predicted"/>
<dbReference type="PANTHER" id="PTHR23303">
    <property type="entry name" value="CARBOXYPEPTIDASE REGULATORY REGION-CONTAINING"/>
    <property type="match status" value="1"/>
</dbReference>
<evidence type="ECO:0000256" key="2">
    <source>
        <dbReference type="SAM" id="SignalP"/>
    </source>
</evidence>